<evidence type="ECO:0000256" key="2">
    <source>
        <dbReference type="ARBA" id="ARBA00022729"/>
    </source>
</evidence>
<dbReference type="EC" id="1.14.99.56" evidence="10"/>
<evidence type="ECO:0000256" key="10">
    <source>
        <dbReference type="RuleBase" id="RU368122"/>
    </source>
</evidence>
<dbReference type="InterPro" id="IPR049892">
    <property type="entry name" value="AA9"/>
</dbReference>
<dbReference type="GO" id="GO:0004497">
    <property type="term" value="F:monooxygenase activity"/>
    <property type="evidence" value="ECO:0007669"/>
    <property type="project" value="UniProtKB-KW"/>
</dbReference>
<keyword evidence="8 10" id="KW-0119">Carbohydrate metabolism</keyword>
<keyword evidence="10" id="KW-0964">Secreted</keyword>
<proteinExistence type="predicted"/>
<dbReference type="Pfam" id="PF03443">
    <property type="entry name" value="AA9"/>
    <property type="match status" value="1"/>
</dbReference>
<dbReference type="GO" id="GO:0046872">
    <property type="term" value="F:metal ion binding"/>
    <property type="evidence" value="ECO:0007669"/>
    <property type="project" value="UniProtKB-KW"/>
</dbReference>
<comment type="function">
    <text evidence="10">Lytic polysaccharide monooxygenase (LMPO) that depolymerizes crystalline and amorphous polysaccharides via the oxidation of scissile alpha- or beta-(1-4)-glycosidic bonds, yielding C1 and/or C4 oxidation products. Catalysis by LPMOs requires the reduction of the active-site copper from Cu(II) to Cu(I) by a reducing agent and H(2)O(2) or O(2) as a cosubstrate.</text>
</comment>
<dbReference type="PANTHER" id="PTHR33353:SF18">
    <property type="entry name" value="ENDOGLUCANASE II"/>
    <property type="match status" value="1"/>
</dbReference>
<keyword evidence="6 14" id="KW-0503">Monooxygenase</keyword>
<feature type="region of interest" description="Disordered" evidence="11">
    <location>
        <begin position="238"/>
        <end position="296"/>
    </location>
</feature>
<keyword evidence="5" id="KW-0186">Copper</keyword>
<keyword evidence="7 10" id="KW-1015">Disulfide bond</keyword>
<comment type="subcellular location">
    <subcellularLocation>
        <location evidence="10">Secreted</location>
    </subcellularLocation>
</comment>
<name>A0A2U8U9N2_9FUNG</name>
<dbReference type="PANTHER" id="PTHR33353">
    <property type="entry name" value="PUTATIVE (AFU_ORTHOLOGUE AFUA_1G12560)-RELATED"/>
    <property type="match status" value="1"/>
</dbReference>
<keyword evidence="9 10" id="KW-0624">Polysaccharide degradation</keyword>
<dbReference type="GO" id="GO:0005576">
    <property type="term" value="C:extracellular region"/>
    <property type="evidence" value="ECO:0007669"/>
    <property type="project" value="UniProtKB-SubCell"/>
</dbReference>
<evidence type="ECO:0000313" key="14">
    <source>
        <dbReference type="EMBL" id="AWM99274.1"/>
    </source>
</evidence>
<feature type="signal peptide" evidence="12">
    <location>
        <begin position="1"/>
        <end position="16"/>
    </location>
</feature>
<dbReference type="GO" id="GO:0008810">
    <property type="term" value="F:cellulase activity"/>
    <property type="evidence" value="ECO:0007669"/>
    <property type="project" value="UniProtKB-UniRule"/>
</dbReference>
<evidence type="ECO:0000256" key="8">
    <source>
        <dbReference type="ARBA" id="ARBA00023277"/>
    </source>
</evidence>
<reference evidence="14" key="1">
    <citation type="submission" date="2017-07" db="EMBL/GenBank/DDBJ databases">
        <title>Origin of fungal plant biomass degrading enzymes: Comparative enzyme profile studies of zoosporic, early lineage fungi.</title>
        <authorList>
            <person name="Lange L."/>
            <person name="Pilgaard B."/>
            <person name="Herbst F.-A."/>
            <person name="Barret K."/>
            <person name="Busk P.K."/>
            <person name="Pedersen A.G."/>
        </authorList>
    </citation>
    <scope>NUCLEOTIDE SEQUENCE</scope>
</reference>
<evidence type="ECO:0000256" key="4">
    <source>
        <dbReference type="ARBA" id="ARBA00023002"/>
    </source>
</evidence>
<keyword evidence="3 10" id="KW-0136">Cellulose degradation</keyword>
<evidence type="ECO:0000259" key="13">
    <source>
        <dbReference type="Pfam" id="PF03443"/>
    </source>
</evidence>
<evidence type="ECO:0000256" key="5">
    <source>
        <dbReference type="ARBA" id="ARBA00023008"/>
    </source>
</evidence>
<evidence type="ECO:0000256" key="11">
    <source>
        <dbReference type="SAM" id="MobiDB-lite"/>
    </source>
</evidence>
<evidence type="ECO:0000256" key="9">
    <source>
        <dbReference type="ARBA" id="ARBA00023326"/>
    </source>
</evidence>
<dbReference type="GO" id="GO:0030245">
    <property type="term" value="P:cellulose catabolic process"/>
    <property type="evidence" value="ECO:0007669"/>
    <property type="project" value="UniProtKB-UniRule"/>
</dbReference>
<evidence type="ECO:0000256" key="1">
    <source>
        <dbReference type="ARBA" id="ARBA00022723"/>
    </source>
</evidence>
<dbReference type="SMR" id="A0A2U8U9N2"/>
<feature type="domain" description="Auxiliary Activity family 9 catalytic" evidence="13">
    <location>
        <begin position="17"/>
        <end position="224"/>
    </location>
</feature>
<feature type="chain" id="PRO_5016084973" description="AA9 family lytic polysaccharide monooxygenase" evidence="12">
    <location>
        <begin position="17"/>
        <end position="329"/>
    </location>
</feature>
<feature type="compositionally biased region" description="Low complexity" evidence="11">
    <location>
        <begin position="246"/>
        <end position="294"/>
    </location>
</feature>
<evidence type="ECO:0000256" key="7">
    <source>
        <dbReference type="ARBA" id="ARBA00023157"/>
    </source>
</evidence>
<keyword evidence="2 12" id="KW-0732">Signal</keyword>
<organism evidence="14">
    <name type="scientific">Rhizophlyctis rosea</name>
    <dbReference type="NCBI Taxonomy" id="64517"/>
    <lineage>
        <taxon>Eukaryota</taxon>
        <taxon>Fungi</taxon>
        <taxon>Fungi incertae sedis</taxon>
        <taxon>Chytridiomycota</taxon>
        <taxon>Chytridiomycota incertae sedis</taxon>
        <taxon>Chytridiomycetes</taxon>
        <taxon>Rhizophlyctidales</taxon>
        <taxon>Rhizophlyctidaceae</taxon>
        <taxon>Rhizophlyctis</taxon>
    </lineage>
</organism>
<dbReference type="Gene3D" id="2.70.50.70">
    <property type="match status" value="1"/>
</dbReference>
<evidence type="ECO:0000256" key="12">
    <source>
        <dbReference type="SAM" id="SignalP"/>
    </source>
</evidence>
<comment type="catalytic activity">
    <reaction evidence="10">
        <text>[(1-&gt;4)-beta-D-glucosyl]n+m + reduced acceptor + O2 = 4-dehydro-beta-D-glucosyl-[(1-&gt;4)-beta-D-glucosyl]n-1 + [(1-&gt;4)-beta-D-glucosyl]m + acceptor + H2O.</text>
        <dbReference type="EC" id="1.14.99.56"/>
    </reaction>
</comment>
<dbReference type="InterPro" id="IPR005103">
    <property type="entry name" value="AA9_LPMO"/>
</dbReference>
<gene>
    <name evidence="14" type="primary">LPMO9E</name>
</gene>
<evidence type="ECO:0000256" key="6">
    <source>
        <dbReference type="ARBA" id="ARBA00023033"/>
    </source>
</evidence>
<dbReference type="EMBL" id="MF432140">
    <property type="protein sequence ID" value="AWM99274.1"/>
    <property type="molecule type" value="Genomic_DNA"/>
</dbReference>
<keyword evidence="1" id="KW-0479">Metal-binding</keyword>
<accession>A0A2U8U9N2</accession>
<dbReference type="CDD" id="cd21175">
    <property type="entry name" value="LPMO_AA9"/>
    <property type="match status" value="1"/>
</dbReference>
<comment type="domain">
    <text evidence="10">Has a modular structure: an endo-beta-1,4-glucanase catalytic module at the N-terminus, a linker rich in serines and threonines, and a C-terminal carbohydrate-binding module (CBM).</text>
</comment>
<sequence>MKSFIPALFMAAGATAHTIFTEVAVNGAWQGQGTGLRLPTYGAYEHGPITDVTSNDLTCNGGPNPVTEISNKKIAVKAGDSISLRWKHTLTSANSDVIDPSHKGPIMVYMAKVDDALTATPRSGWFKIYEDGFTGTTSAVDKLIANNGVVTVTIPPCLAPGDYIFRGELIALHAASSYPGAQLYMECAQFTVTSGGSTVPSNTVSLPGAYSGSDPGIKFNLYTPTINYQIPGPRPFTCSGNGGGSNPTTTTQAPPRTTTTTTTRAPVTTTTTRVTTTTTTSRPVPTTTTTQAPSGGNCAPKWAQCGTYTSLLFPYAWLLHPHLQRLFNI</sequence>
<keyword evidence="4" id="KW-0560">Oxidoreductase</keyword>
<protein>
    <recommendedName>
        <fullName evidence="10">AA9 family lytic polysaccharide monooxygenase</fullName>
        <ecNumber evidence="10">1.14.99.56</ecNumber>
    </recommendedName>
    <alternativeName>
        <fullName evidence="10">Endo-beta-1,4-glucanase</fullName>
    </alternativeName>
    <alternativeName>
        <fullName evidence="10">Glycosyl hydrolase 61 family protein</fullName>
    </alternativeName>
</protein>
<dbReference type="GO" id="GO:0030248">
    <property type="term" value="F:cellulose binding"/>
    <property type="evidence" value="ECO:0007669"/>
    <property type="project" value="UniProtKB-UniRule"/>
</dbReference>
<dbReference type="AlphaFoldDB" id="A0A2U8U9N2"/>
<evidence type="ECO:0000256" key="3">
    <source>
        <dbReference type="ARBA" id="ARBA00023001"/>
    </source>
</evidence>